<keyword evidence="2" id="KW-0472">Membrane</keyword>
<dbReference type="AlphaFoldDB" id="R7Z419"/>
<organism evidence="3 4">
    <name type="scientific">Coniosporium apollinis (strain CBS 100218)</name>
    <name type="common">Rock-inhabiting black yeast</name>
    <dbReference type="NCBI Taxonomy" id="1168221"/>
    <lineage>
        <taxon>Eukaryota</taxon>
        <taxon>Fungi</taxon>
        <taxon>Dikarya</taxon>
        <taxon>Ascomycota</taxon>
        <taxon>Pezizomycotina</taxon>
        <taxon>Dothideomycetes</taxon>
        <taxon>Dothideomycetes incertae sedis</taxon>
        <taxon>Coniosporium</taxon>
    </lineage>
</organism>
<name>R7Z419_CONA1</name>
<evidence type="ECO:0000313" key="3">
    <source>
        <dbReference type="EMBL" id="EON68848.1"/>
    </source>
</evidence>
<keyword evidence="2" id="KW-1133">Transmembrane helix</keyword>
<dbReference type="GeneID" id="19905417"/>
<evidence type="ECO:0000256" key="2">
    <source>
        <dbReference type="SAM" id="Phobius"/>
    </source>
</evidence>
<keyword evidence="4" id="KW-1185">Reference proteome</keyword>
<evidence type="ECO:0000256" key="1">
    <source>
        <dbReference type="SAM" id="MobiDB-lite"/>
    </source>
</evidence>
<dbReference type="HOGENOM" id="CLU_099932_1_0_1"/>
<feature type="transmembrane region" description="Helical" evidence="2">
    <location>
        <begin position="47"/>
        <end position="68"/>
    </location>
</feature>
<protein>
    <submittedName>
        <fullName evidence="3">Uncharacterized protein</fullName>
    </submittedName>
</protein>
<feature type="region of interest" description="Disordered" evidence="1">
    <location>
        <begin position="1"/>
        <end position="27"/>
    </location>
</feature>
<keyword evidence="2" id="KW-0812">Transmembrane</keyword>
<dbReference type="Proteomes" id="UP000016924">
    <property type="component" value="Unassembled WGS sequence"/>
</dbReference>
<feature type="transmembrane region" description="Helical" evidence="2">
    <location>
        <begin position="156"/>
        <end position="174"/>
    </location>
</feature>
<dbReference type="OrthoDB" id="3358048at2759"/>
<feature type="region of interest" description="Disordered" evidence="1">
    <location>
        <begin position="102"/>
        <end position="122"/>
    </location>
</feature>
<reference evidence="4" key="1">
    <citation type="submission" date="2012-06" db="EMBL/GenBank/DDBJ databases">
        <title>The genome sequence of Coniosporium apollinis CBS 100218.</title>
        <authorList>
            <consortium name="The Broad Institute Genome Sequencing Platform"/>
            <person name="Cuomo C."/>
            <person name="Gorbushina A."/>
            <person name="Noack S."/>
            <person name="Walker B."/>
            <person name="Young S.K."/>
            <person name="Zeng Q."/>
            <person name="Gargeya S."/>
            <person name="Fitzgerald M."/>
            <person name="Haas B."/>
            <person name="Abouelleil A."/>
            <person name="Alvarado L."/>
            <person name="Arachchi H.M."/>
            <person name="Berlin A.M."/>
            <person name="Chapman S.B."/>
            <person name="Goldberg J."/>
            <person name="Griggs A."/>
            <person name="Gujja S."/>
            <person name="Hansen M."/>
            <person name="Howarth C."/>
            <person name="Imamovic A."/>
            <person name="Larimer J."/>
            <person name="McCowan C."/>
            <person name="Montmayeur A."/>
            <person name="Murphy C."/>
            <person name="Neiman D."/>
            <person name="Pearson M."/>
            <person name="Priest M."/>
            <person name="Roberts A."/>
            <person name="Saif S."/>
            <person name="Shea T."/>
            <person name="Sisk P."/>
            <person name="Sykes S."/>
            <person name="Wortman J."/>
            <person name="Nusbaum C."/>
            <person name="Birren B."/>
        </authorList>
    </citation>
    <scope>NUCLEOTIDE SEQUENCE [LARGE SCALE GENOMIC DNA]</scope>
    <source>
        <strain evidence="4">CBS 100218</strain>
    </source>
</reference>
<gene>
    <name evidence="3" type="ORF">W97_08106</name>
</gene>
<dbReference type="OMA" id="ILMAWAI"/>
<sequence>MATTRLRKTFHYPADSDSDEPPEGIDEQEQEQLISTLAAQDADKTALYTKAFLALPLLAGLAFLPSLLRPTSFSAFLTALLSLTSLGCTTYVLYYLPLPPSSEGQGERRDGRGRSSFGPDAEDKGPVEKYLVYLNGALCGILALGEWMGREKGGGWGWLPAVTFVLVLTARVLLRPVDVAGLEGLKYRYKGA</sequence>
<feature type="transmembrane region" description="Helical" evidence="2">
    <location>
        <begin position="130"/>
        <end position="149"/>
    </location>
</feature>
<proteinExistence type="predicted"/>
<evidence type="ECO:0000313" key="4">
    <source>
        <dbReference type="Proteomes" id="UP000016924"/>
    </source>
</evidence>
<dbReference type="EMBL" id="JH767602">
    <property type="protein sequence ID" value="EON68848.1"/>
    <property type="molecule type" value="Genomic_DNA"/>
</dbReference>
<dbReference type="RefSeq" id="XP_007784165.1">
    <property type="nucleotide sequence ID" value="XM_007785975.1"/>
</dbReference>
<dbReference type="eggNOG" id="ENOG502S3VI">
    <property type="taxonomic scope" value="Eukaryota"/>
</dbReference>
<feature type="compositionally biased region" description="Acidic residues" evidence="1">
    <location>
        <begin position="16"/>
        <end position="27"/>
    </location>
</feature>
<feature type="compositionally biased region" description="Basic residues" evidence="1">
    <location>
        <begin position="1"/>
        <end position="10"/>
    </location>
</feature>
<feature type="transmembrane region" description="Helical" evidence="2">
    <location>
        <begin position="75"/>
        <end position="96"/>
    </location>
</feature>
<accession>R7Z419</accession>